<dbReference type="RefSeq" id="WP_185661615.1">
    <property type="nucleotide sequence ID" value="NZ_CAWPOO010000013.1"/>
</dbReference>
<gene>
    <name evidence="1" type="ORF">H5P27_16970</name>
</gene>
<dbReference type="EMBL" id="JACHVC010000013">
    <property type="protein sequence ID" value="MBC2607748.1"/>
    <property type="molecule type" value="Genomic_DNA"/>
</dbReference>
<protein>
    <submittedName>
        <fullName evidence="1">LOG family protein</fullName>
    </submittedName>
</protein>
<organism evidence="1 2">
    <name type="scientific">Pelagicoccus albus</name>
    <dbReference type="NCBI Taxonomy" id="415222"/>
    <lineage>
        <taxon>Bacteria</taxon>
        <taxon>Pseudomonadati</taxon>
        <taxon>Verrucomicrobiota</taxon>
        <taxon>Opitutia</taxon>
        <taxon>Puniceicoccales</taxon>
        <taxon>Pelagicoccaceae</taxon>
        <taxon>Pelagicoccus</taxon>
    </lineage>
</organism>
<accession>A0A7X1B8R9</accession>
<evidence type="ECO:0000313" key="1">
    <source>
        <dbReference type="EMBL" id="MBC2607748.1"/>
    </source>
</evidence>
<dbReference type="AlphaFoldDB" id="A0A7X1B8R9"/>
<sequence length="638" mass="72772">MNEESFWISDDGLITTIKQGKDASTIDLTITFKLRDAQEVEFVSERLDKIQFSERSSLARVGIEIYSPSPARINKDRLILQGVAFVYDTDFPCAPYAEKLLEPGTAAGRVFYAPESSKLSSGEIWQALQENRIKLPNTTSIDRFGRVFLTPHKVQYTLPKTVTELDHLRLVKGLLPRTFLDKVQQREDLPVVSIDPQSGILTSCSMYLKEHYVVLNRGEGNFGLHSGAVLLDPVKTFGSGIILEIYNRSDQPVINPVVSIEVYKAPQADPNKVADLRDKRLVFFTNLDKIYRQLDDKPKQYFERLKTTTEISLRGQSARTENQSILFESENSIKEELKRVSVNGHFGFRTVSQALRKGDPEANTLVLDYFPSLAEHIEILANIRKLKIKNLVFRKATPLQEFFLSNDAHSRLETYDQLGLKVYWHIPSLNDLYLHTYKNGQGFFIREEEVDRFLACTIIAFYGSALEMDEEQKRRISELVVRMIDFFGNNVGILTGGGEGVMGLATDVAQQKGCLTGAAFLELEAQPPKVGVNFFNTFQETNRHNRQKWFQVADFCIFNLGGAGTMEEIGIELCNMKLGIRPRVPLVFFHDEYWSDLELQFEKLVSDNRMPAWMNDHLLFSGNPDEIINFYRKSLQIL</sequence>
<reference evidence="1 2" key="1">
    <citation type="submission" date="2020-07" db="EMBL/GenBank/DDBJ databases">
        <authorList>
            <person name="Feng X."/>
        </authorList>
    </citation>
    <scope>NUCLEOTIDE SEQUENCE [LARGE SCALE GENOMIC DNA]</scope>
    <source>
        <strain evidence="1 2">JCM23202</strain>
    </source>
</reference>
<name>A0A7X1B8R9_9BACT</name>
<dbReference type="Gene3D" id="3.40.50.450">
    <property type="match status" value="1"/>
</dbReference>
<dbReference type="Proteomes" id="UP000526501">
    <property type="component" value="Unassembled WGS sequence"/>
</dbReference>
<proteinExistence type="predicted"/>
<keyword evidence="2" id="KW-1185">Reference proteome</keyword>
<comment type="caution">
    <text evidence="1">The sequence shown here is derived from an EMBL/GenBank/DDBJ whole genome shotgun (WGS) entry which is preliminary data.</text>
</comment>
<dbReference type="SUPFAM" id="SSF102405">
    <property type="entry name" value="MCP/YpsA-like"/>
    <property type="match status" value="1"/>
</dbReference>
<evidence type="ECO:0000313" key="2">
    <source>
        <dbReference type="Proteomes" id="UP000526501"/>
    </source>
</evidence>